<comment type="caution">
    <text evidence="8">Lacks conserved residue(s) required for the propagation of feature annotation.</text>
</comment>
<keyword evidence="7 8" id="KW-1015">Disulfide bond</keyword>
<feature type="signal peptide" evidence="10">
    <location>
        <begin position="1"/>
        <end position="24"/>
    </location>
</feature>
<dbReference type="Pfam" id="PF00057">
    <property type="entry name" value="Ldl_recept_a"/>
    <property type="match status" value="1"/>
</dbReference>
<evidence type="ECO:0000256" key="10">
    <source>
        <dbReference type="SAM" id="SignalP"/>
    </source>
</evidence>
<proteinExistence type="predicted"/>
<evidence type="ECO:0000313" key="12">
    <source>
        <dbReference type="EMBL" id="KAK0180765.1"/>
    </source>
</evidence>
<dbReference type="GO" id="GO:0016192">
    <property type="term" value="P:vesicle-mediated transport"/>
    <property type="evidence" value="ECO:0007669"/>
    <property type="project" value="UniProtKB-ARBA"/>
</dbReference>
<dbReference type="EMBL" id="JAQQBR010000002">
    <property type="protein sequence ID" value="KAK0180765.1"/>
    <property type="molecule type" value="Genomic_DNA"/>
</dbReference>
<dbReference type="InterPro" id="IPR007110">
    <property type="entry name" value="Ig-like_dom"/>
</dbReference>
<gene>
    <name evidence="12" type="ORF">PV327_003116</name>
</gene>
<dbReference type="InterPro" id="IPR050685">
    <property type="entry name" value="LDLR"/>
</dbReference>
<evidence type="ECO:0000256" key="1">
    <source>
        <dbReference type="ARBA" id="ARBA00004167"/>
    </source>
</evidence>
<dbReference type="PANTHER" id="PTHR24270:SF62">
    <property type="entry name" value="LOW-DENSITY LIPOPROTEIN RECEPTOR-RELATED PROTEIN 2"/>
    <property type="match status" value="1"/>
</dbReference>
<evidence type="ECO:0000259" key="11">
    <source>
        <dbReference type="PROSITE" id="PS50835"/>
    </source>
</evidence>
<dbReference type="PROSITE" id="PS50068">
    <property type="entry name" value="LDLRA_2"/>
    <property type="match status" value="1"/>
</dbReference>
<evidence type="ECO:0000256" key="5">
    <source>
        <dbReference type="ARBA" id="ARBA00022989"/>
    </source>
</evidence>
<evidence type="ECO:0000256" key="7">
    <source>
        <dbReference type="ARBA" id="ARBA00023157"/>
    </source>
</evidence>
<keyword evidence="5 9" id="KW-1133">Transmembrane helix</keyword>
<accession>A0AA39G3B9</accession>
<evidence type="ECO:0000256" key="3">
    <source>
        <dbReference type="ARBA" id="ARBA00022692"/>
    </source>
</evidence>
<dbReference type="Gene3D" id="4.10.400.10">
    <property type="entry name" value="Low-density Lipoprotein Receptor"/>
    <property type="match status" value="1"/>
</dbReference>
<dbReference type="AlphaFoldDB" id="A0AA39G3B9"/>
<dbReference type="CDD" id="cd00112">
    <property type="entry name" value="LDLa"/>
    <property type="match status" value="1"/>
</dbReference>
<evidence type="ECO:0000256" key="4">
    <source>
        <dbReference type="ARBA" id="ARBA00022737"/>
    </source>
</evidence>
<evidence type="ECO:0000256" key="2">
    <source>
        <dbReference type="ARBA" id="ARBA00004308"/>
    </source>
</evidence>
<dbReference type="GO" id="GO:0005886">
    <property type="term" value="C:plasma membrane"/>
    <property type="evidence" value="ECO:0007669"/>
    <property type="project" value="TreeGrafter"/>
</dbReference>
<keyword evidence="6 9" id="KW-0472">Membrane</keyword>
<dbReference type="SMART" id="SM00192">
    <property type="entry name" value="LDLa"/>
    <property type="match status" value="1"/>
</dbReference>
<evidence type="ECO:0000256" key="9">
    <source>
        <dbReference type="SAM" id="Phobius"/>
    </source>
</evidence>
<organism evidence="12 13">
    <name type="scientific">Microctonus hyperodae</name>
    <name type="common">Parasitoid wasp</name>
    <dbReference type="NCBI Taxonomy" id="165561"/>
    <lineage>
        <taxon>Eukaryota</taxon>
        <taxon>Metazoa</taxon>
        <taxon>Ecdysozoa</taxon>
        <taxon>Arthropoda</taxon>
        <taxon>Hexapoda</taxon>
        <taxon>Insecta</taxon>
        <taxon>Pterygota</taxon>
        <taxon>Neoptera</taxon>
        <taxon>Endopterygota</taxon>
        <taxon>Hymenoptera</taxon>
        <taxon>Apocrita</taxon>
        <taxon>Ichneumonoidea</taxon>
        <taxon>Braconidae</taxon>
        <taxon>Euphorinae</taxon>
        <taxon>Microctonus</taxon>
    </lineage>
</organism>
<keyword evidence="3 9" id="KW-0812">Transmembrane</keyword>
<sequence length="416" mass="47700">MYYFSAFFSIYLLLIINLFQGINGIIPWPHEAEAKLQIRPQFDSRMGHNLILKKKDESLNLTCTVVLEQSDKNDTLLDYILDWRPSINEEKLRNVVKGQARNIAWLWFERLSENNTGNYTCSDTSGKPLDAINIYLAVKKKMTYCGSQWFKCRSKHCIMERYVCDGKNDCRDGEDESIDAGCGPDPCSGKVICEDRCVPPEWCCGHRNCSAAFEFRPWQPDTHEINYVQTALYHTVVGWAMAFMFIITLLLIAICRVHIKKAMRLRWWQQNRNINRQAEQNLTHGMNIMYNFTNGVQFIGRTVDPPSYLEVISTPAWEGPPPTYESCQDIINQSINTRIMPEMVTPNQTDIPLMASSSYDSCRDKDMINVPGTFQDIQEFQKFPVTIASTSIVTDHDNSNGCSDILNLTTTDQSQS</sequence>
<comment type="caution">
    <text evidence="12">The sequence shown here is derived from an EMBL/GenBank/DDBJ whole genome shotgun (WGS) entry which is preliminary data.</text>
</comment>
<dbReference type="InterPro" id="IPR036055">
    <property type="entry name" value="LDL_receptor-like_sf"/>
</dbReference>
<dbReference type="PANTHER" id="PTHR24270">
    <property type="entry name" value="LOW-DENSITY LIPOPROTEIN RECEPTOR-RELATED"/>
    <property type="match status" value="1"/>
</dbReference>
<dbReference type="Proteomes" id="UP001168972">
    <property type="component" value="Unassembled WGS sequence"/>
</dbReference>
<reference evidence="12" key="2">
    <citation type="submission" date="2023-03" db="EMBL/GenBank/DDBJ databases">
        <authorList>
            <person name="Inwood S.N."/>
            <person name="Skelly J.G."/>
            <person name="Guhlin J."/>
            <person name="Harrop T.W.R."/>
            <person name="Goldson S.G."/>
            <person name="Dearden P.K."/>
        </authorList>
    </citation>
    <scope>NUCLEOTIDE SEQUENCE</scope>
    <source>
        <strain evidence="12">Lincoln</strain>
        <tissue evidence="12">Whole body</tissue>
    </source>
</reference>
<feature type="chain" id="PRO_5041211419" description="Ig-like domain-containing protein" evidence="10">
    <location>
        <begin position="25"/>
        <end position="416"/>
    </location>
</feature>
<keyword evidence="10" id="KW-0732">Signal</keyword>
<feature type="domain" description="Ig-like" evidence="11">
    <location>
        <begin position="40"/>
        <end position="121"/>
    </location>
</feature>
<keyword evidence="4" id="KW-0677">Repeat</keyword>
<dbReference type="InterPro" id="IPR002172">
    <property type="entry name" value="LDrepeatLR_classA_rpt"/>
</dbReference>
<dbReference type="PROSITE" id="PS01209">
    <property type="entry name" value="LDLRA_1"/>
    <property type="match status" value="1"/>
</dbReference>
<protein>
    <recommendedName>
        <fullName evidence="11">Ig-like domain-containing protein</fullName>
    </recommendedName>
</protein>
<feature type="disulfide bond" evidence="8">
    <location>
        <begin position="145"/>
        <end position="157"/>
    </location>
</feature>
<evidence type="ECO:0000256" key="6">
    <source>
        <dbReference type="ARBA" id="ARBA00023136"/>
    </source>
</evidence>
<dbReference type="GO" id="GO:0012505">
    <property type="term" value="C:endomembrane system"/>
    <property type="evidence" value="ECO:0007669"/>
    <property type="project" value="UniProtKB-SubCell"/>
</dbReference>
<evidence type="ECO:0000256" key="8">
    <source>
        <dbReference type="PROSITE-ProRule" id="PRU00124"/>
    </source>
</evidence>
<dbReference type="SUPFAM" id="SSF57424">
    <property type="entry name" value="LDL receptor-like module"/>
    <property type="match status" value="1"/>
</dbReference>
<dbReference type="InterPro" id="IPR023415">
    <property type="entry name" value="LDLR_class-A_CS"/>
</dbReference>
<keyword evidence="13" id="KW-1185">Reference proteome</keyword>
<feature type="disulfide bond" evidence="8">
    <location>
        <begin position="152"/>
        <end position="170"/>
    </location>
</feature>
<dbReference type="PROSITE" id="PS50835">
    <property type="entry name" value="IG_LIKE"/>
    <property type="match status" value="1"/>
</dbReference>
<feature type="transmembrane region" description="Helical" evidence="9">
    <location>
        <begin position="236"/>
        <end position="259"/>
    </location>
</feature>
<comment type="subcellular location">
    <subcellularLocation>
        <location evidence="2">Endomembrane system</location>
    </subcellularLocation>
    <subcellularLocation>
        <location evidence="1">Membrane</location>
        <topology evidence="1">Single-pass membrane protein</topology>
    </subcellularLocation>
</comment>
<reference evidence="12" key="1">
    <citation type="journal article" date="2023" name="bioRxiv">
        <title>Scaffold-level genome assemblies of two parasitoid biocontrol wasps reveal the parthenogenesis mechanism and an associated novel virus.</title>
        <authorList>
            <person name="Inwood S."/>
            <person name="Skelly J."/>
            <person name="Guhlin J."/>
            <person name="Harrop T."/>
            <person name="Goldson S."/>
            <person name="Dearden P."/>
        </authorList>
    </citation>
    <scope>NUCLEOTIDE SEQUENCE</scope>
    <source>
        <strain evidence="12">Lincoln</strain>
        <tissue evidence="12">Whole body</tissue>
    </source>
</reference>
<evidence type="ECO:0000313" key="13">
    <source>
        <dbReference type="Proteomes" id="UP001168972"/>
    </source>
</evidence>
<name>A0AA39G3B9_MICHY</name>